<dbReference type="HOGENOM" id="CLU_015150_1_0_1"/>
<name>A7S3W8_NEMVE</name>
<dbReference type="PANTHER" id="PTHR22901">
    <property type="entry name" value="SIALATE O-ACETYLESTERASE"/>
    <property type="match status" value="1"/>
</dbReference>
<dbReference type="GO" id="GO:0005975">
    <property type="term" value="P:carbohydrate metabolic process"/>
    <property type="evidence" value="ECO:0000318"/>
    <property type="project" value="GO_Central"/>
</dbReference>
<dbReference type="Proteomes" id="UP000001593">
    <property type="component" value="Unassembled WGS sequence"/>
</dbReference>
<dbReference type="OMA" id="IAGTIWY"/>
<dbReference type="Gene3D" id="3.40.50.1110">
    <property type="entry name" value="SGNH hydrolase"/>
    <property type="match status" value="1"/>
</dbReference>
<sequence>IAQSVVLSKPFEAQSDEKVFRFANLYGNHMVLQQAPHRATVWGYGEPGQIVKITLAPEHMMNSKTIYKTSVSKACDAGVWKVALEPQKAGGPYTVHASSVVNGSAVESLLSDVLFGDVWVCSGQSNMDFSITQTNNPKEAAAEANHYLHIRLFTAERFNSTSPLYELKAIRQLWSVASSASINGGAWKYFSAVCWFYGKNLFDRLQYPIGLISTTWGGTAIEEWSSPDSLAKCGIQSFDSSKEKTLGPFPNGGSGLYNGMVHPFLNISIYGVIWYQGESNSGAPQTYNCTFPAMIEDWRRKWFSGTSHDTDPEFPFGFVQLSSYTSDPTLIDGFPAIRWAQTADQGYVPNSSMRNVFMAVAMDLGNATSPYGSIHPTDKRDVGFRLALAGRAIAYGEPGVYHTGPLIVEVKSHASSKDGWGVELAYTNLFCKSSSKWLPAKITESAFYTVSLQGVCPAGPGDVTAVRYAWRTDPCDFKKCAVYSKAEELPAGPYMKYAPF</sequence>
<keyword evidence="4" id="KW-1185">Reference proteome</keyword>
<protein>
    <recommendedName>
        <fullName evidence="2">Sialate O-acetylesterase domain-containing protein</fullName>
    </recommendedName>
</protein>
<dbReference type="InterPro" id="IPR005181">
    <property type="entry name" value="SASA"/>
</dbReference>
<dbReference type="eggNOG" id="ENOG502QUKD">
    <property type="taxonomic scope" value="Eukaryota"/>
</dbReference>
<evidence type="ECO:0000313" key="3">
    <source>
        <dbReference type="EMBL" id="EDO41559.1"/>
    </source>
</evidence>
<dbReference type="InterPro" id="IPR036514">
    <property type="entry name" value="SGNH_hydro_sf"/>
</dbReference>
<dbReference type="PANTHER" id="PTHR22901:SF0">
    <property type="entry name" value="SIALATE O-ACETYLESTERASE"/>
    <property type="match status" value="1"/>
</dbReference>
<dbReference type="PhylomeDB" id="A7S3W8"/>
<dbReference type="InParanoid" id="A7S3W8"/>
<dbReference type="STRING" id="45351.A7S3W8"/>
<dbReference type="EMBL" id="DS469575">
    <property type="protein sequence ID" value="EDO41559.1"/>
    <property type="molecule type" value="Genomic_DNA"/>
</dbReference>
<dbReference type="Pfam" id="PF03629">
    <property type="entry name" value="SASA"/>
    <property type="match status" value="1"/>
</dbReference>
<dbReference type="AlphaFoldDB" id="A7S3W8"/>
<proteinExistence type="predicted"/>
<reference evidence="3 4" key="1">
    <citation type="journal article" date="2007" name="Science">
        <title>Sea anemone genome reveals ancestral eumetazoan gene repertoire and genomic organization.</title>
        <authorList>
            <person name="Putnam N.H."/>
            <person name="Srivastava M."/>
            <person name="Hellsten U."/>
            <person name="Dirks B."/>
            <person name="Chapman J."/>
            <person name="Salamov A."/>
            <person name="Terry A."/>
            <person name="Shapiro H."/>
            <person name="Lindquist E."/>
            <person name="Kapitonov V.V."/>
            <person name="Jurka J."/>
            <person name="Genikhovich G."/>
            <person name="Grigoriev I.V."/>
            <person name="Lucas S.M."/>
            <person name="Steele R.E."/>
            <person name="Finnerty J.R."/>
            <person name="Technau U."/>
            <person name="Martindale M.Q."/>
            <person name="Rokhsar D.S."/>
        </authorList>
    </citation>
    <scope>NUCLEOTIDE SEQUENCE [LARGE SCALE GENOMIC DNA]</scope>
    <source>
        <strain evidence="4">CH2 X CH6</strain>
    </source>
</reference>
<evidence type="ECO:0000313" key="4">
    <source>
        <dbReference type="Proteomes" id="UP000001593"/>
    </source>
</evidence>
<dbReference type="InterPro" id="IPR039329">
    <property type="entry name" value="SIAE"/>
</dbReference>
<feature type="domain" description="Sialate O-acetylesterase" evidence="2">
    <location>
        <begin position="117"/>
        <end position="365"/>
    </location>
</feature>
<feature type="non-terminal residue" evidence="3">
    <location>
        <position position="1"/>
    </location>
</feature>
<dbReference type="GO" id="GO:0001681">
    <property type="term" value="F:sialate O-acetylesterase activity"/>
    <property type="evidence" value="ECO:0000318"/>
    <property type="project" value="GO_Central"/>
</dbReference>
<keyword evidence="1" id="KW-0378">Hydrolase</keyword>
<gene>
    <name evidence="3" type="ORF">NEMVEDRAFT_v1g103646</name>
</gene>
<evidence type="ECO:0000259" key="2">
    <source>
        <dbReference type="Pfam" id="PF03629"/>
    </source>
</evidence>
<dbReference type="SUPFAM" id="SSF52266">
    <property type="entry name" value="SGNH hydrolase"/>
    <property type="match status" value="1"/>
</dbReference>
<organism evidence="3 4">
    <name type="scientific">Nematostella vectensis</name>
    <name type="common">Starlet sea anemone</name>
    <dbReference type="NCBI Taxonomy" id="45351"/>
    <lineage>
        <taxon>Eukaryota</taxon>
        <taxon>Metazoa</taxon>
        <taxon>Cnidaria</taxon>
        <taxon>Anthozoa</taxon>
        <taxon>Hexacorallia</taxon>
        <taxon>Actiniaria</taxon>
        <taxon>Edwardsiidae</taxon>
        <taxon>Nematostella</taxon>
    </lineage>
</organism>
<accession>A7S3W8</accession>
<evidence type="ECO:0000256" key="1">
    <source>
        <dbReference type="ARBA" id="ARBA00022801"/>
    </source>
</evidence>